<dbReference type="GO" id="GO:0006139">
    <property type="term" value="P:nucleobase-containing compound metabolic process"/>
    <property type="evidence" value="ECO:0007669"/>
    <property type="project" value="InterPro"/>
</dbReference>
<dbReference type="Proteomes" id="UP000054563">
    <property type="component" value="Unassembled WGS sequence"/>
</dbReference>
<dbReference type="EMBL" id="DS017036">
    <property type="protein sequence ID" value="KMU91430.1"/>
    <property type="molecule type" value="Genomic_DNA"/>
</dbReference>
<dbReference type="InterPro" id="IPR027417">
    <property type="entry name" value="P-loop_NTPase"/>
</dbReference>
<keyword evidence="3 6" id="KW-0418">Kinase</keyword>
<dbReference type="Pfam" id="PF00406">
    <property type="entry name" value="ADK"/>
    <property type="match status" value="1"/>
</dbReference>
<evidence type="ECO:0000256" key="3">
    <source>
        <dbReference type="ARBA" id="ARBA00022777"/>
    </source>
</evidence>
<dbReference type="GO" id="GO:0005524">
    <property type="term" value="F:ATP binding"/>
    <property type="evidence" value="ECO:0007669"/>
    <property type="project" value="InterPro"/>
</dbReference>
<proteinExistence type="predicted"/>
<evidence type="ECO:0000313" key="7">
    <source>
        <dbReference type="Proteomes" id="UP000054563"/>
    </source>
</evidence>
<dbReference type="PANTHER" id="PTHR23359">
    <property type="entry name" value="NUCLEOTIDE KINASE"/>
    <property type="match status" value="1"/>
</dbReference>
<sequence>MPLSLPRVFASTARLVQASRRTSSPRSVLQTPRKTPLLSSIRPYSAPAPHPKPNAQHQQKSEFKIFPIVVLLLLSSGSYVLLVSLIFVLGGPGRRKGTQSAHLVREYALSHLSAGDLLRAEQNREESQYGELIRNYVRECLIVPMEITVALLSNAMSDILAEKKGAEPAYSRHTITVPDRWVPARNGPRDLYTKRL</sequence>
<name>A0A0J8S211_COCIT</name>
<keyword evidence="5" id="KW-0472">Membrane</keyword>
<evidence type="ECO:0000313" key="6">
    <source>
        <dbReference type="EMBL" id="KMU91430.1"/>
    </source>
</evidence>
<dbReference type="OrthoDB" id="442176at2759"/>
<keyword evidence="2" id="KW-0547">Nucleotide-binding</keyword>
<feature type="transmembrane region" description="Helical" evidence="5">
    <location>
        <begin position="65"/>
        <end position="89"/>
    </location>
</feature>
<dbReference type="AlphaFoldDB" id="A0A0J8S211"/>
<evidence type="ECO:0000256" key="1">
    <source>
        <dbReference type="ARBA" id="ARBA00022679"/>
    </source>
</evidence>
<reference evidence="7" key="1">
    <citation type="journal article" date="2010" name="Genome Res.">
        <title>Population genomic sequencing of Coccidioides fungi reveals recent hybridization and transposon control.</title>
        <authorList>
            <person name="Neafsey D.E."/>
            <person name="Barker B.M."/>
            <person name="Sharpton T.J."/>
            <person name="Stajich J.E."/>
            <person name="Park D.J."/>
            <person name="Whiston E."/>
            <person name="Hung C.-Y."/>
            <person name="McMahan C."/>
            <person name="White J."/>
            <person name="Sykes S."/>
            <person name="Heiman D."/>
            <person name="Young S."/>
            <person name="Zeng Q."/>
            <person name="Abouelleil A."/>
            <person name="Aftuck L."/>
            <person name="Bessette D."/>
            <person name="Brown A."/>
            <person name="FitzGerald M."/>
            <person name="Lui A."/>
            <person name="Macdonald J.P."/>
            <person name="Priest M."/>
            <person name="Orbach M.J."/>
            <person name="Galgiani J.N."/>
            <person name="Kirkland T.N."/>
            <person name="Cole G.T."/>
            <person name="Birren B.W."/>
            <person name="Henn M.R."/>
            <person name="Taylor J.W."/>
            <person name="Rounsley S.D."/>
        </authorList>
    </citation>
    <scope>NUCLEOTIDE SEQUENCE [LARGE SCALE GENOMIC DNA]</scope>
    <source>
        <strain evidence="7">H538.4</strain>
    </source>
</reference>
<keyword evidence="5" id="KW-0812">Transmembrane</keyword>
<feature type="region of interest" description="Disordered" evidence="4">
    <location>
        <begin position="20"/>
        <end position="58"/>
    </location>
</feature>
<accession>A0A0J8S211</accession>
<dbReference type="STRING" id="396776.A0A0J8S211"/>
<protein>
    <submittedName>
        <fullName evidence="6">UMP-CMP kinase</fullName>
    </submittedName>
</protein>
<keyword evidence="1" id="KW-0808">Transferase</keyword>
<keyword evidence="5" id="KW-1133">Transmembrane helix</keyword>
<dbReference type="InterPro" id="IPR000850">
    <property type="entry name" value="Adenylat/UMP-CMP_kin"/>
</dbReference>
<evidence type="ECO:0000256" key="2">
    <source>
        <dbReference type="ARBA" id="ARBA00022741"/>
    </source>
</evidence>
<dbReference type="SUPFAM" id="SSF52540">
    <property type="entry name" value="P-loop containing nucleoside triphosphate hydrolases"/>
    <property type="match status" value="1"/>
</dbReference>
<evidence type="ECO:0000256" key="4">
    <source>
        <dbReference type="SAM" id="MobiDB-lite"/>
    </source>
</evidence>
<dbReference type="VEuPathDB" id="FungiDB:CIHG_09299"/>
<evidence type="ECO:0000256" key="5">
    <source>
        <dbReference type="SAM" id="Phobius"/>
    </source>
</evidence>
<gene>
    <name evidence="6" type="ORF">CIHG_09299</name>
</gene>
<dbReference type="GO" id="GO:0019205">
    <property type="term" value="F:nucleobase-containing compound kinase activity"/>
    <property type="evidence" value="ECO:0007669"/>
    <property type="project" value="InterPro"/>
</dbReference>
<dbReference type="Gene3D" id="3.40.50.300">
    <property type="entry name" value="P-loop containing nucleotide triphosphate hydrolases"/>
    <property type="match status" value="1"/>
</dbReference>
<feature type="compositionally biased region" description="Polar residues" evidence="4">
    <location>
        <begin position="20"/>
        <end position="33"/>
    </location>
</feature>
<organism evidence="6 7">
    <name type="scientific">Coccidioides immitis H538.4</name>
    <dbReference type="NCBI Taxonomy" id="396776"/>
    <lineage>
        <taxon>Eukaryota</taxon>
        <taxon>Fungi</taxon>
        <taxon>Dikarya</taxon>
        <taxon>Ascomycota</taxon>
        <taxon>Pezizomycotina</taxon>
        <taxon>Eurotiomycetes</taxon>
        <taxon>Eurotiomycetidae</taxon>
        <taxon>Onygenales</taxon>
        <taxon>Onygenaceae</taxon>
        <taxon>Coccidioides</taxon>
    </lineage>
</organism>